<dbReference type="PANTHER" id="PTHR43201">
    <property type="entry name" value="ACYL-COA SYNTHETASE"/>
    <property type="match status" value="1"/>
</dbReference>
<keyword evidence="2" id="KW-0436">Ligase</keyword>
<evidence type="ECO:0000259" key="4">
    <source>
        <dbReference type="Pfam" id="PF13193"/>
    </source>
</evidence>
<evidence type="ECO:0000313" key="6">
    <source>
        <dbReference type="Proteomes" id="UP001589833"/>
    </source>
</evidence>
<accession>A0ABV6NIX9</accession>
<dbReference type="Proteomes" id="UP001589833">
    <property type="component" value="Unassembled WGS sequence"/>
</dbReference>
<dbReference type="RefSeq" id="WP_273844124.1">
    <property type="nucleotide sequence ID" value="NZ_JAQQWT010000008.1"/>
</dbReference>
<evidence type="ECO:0000256" key="2">
    <source>
        <dbReference type="ARBA" id="ARBA00022598"/>
    </source>
</evidence>
<dbReference type="SUPFAM" id="SSF56801">
    <property type="entry name" value="Acetyl-CoA synthetase-like"/>
    <property type="match status" value="1"/>
</dbReference>
<comment type="similarity">
    <text evidence="1">Belongs to the ATP-dependent AMP-binding enzyme family.</text>
</comment>
<evidence type="ECO:0000256" key="1">
    <source>
        <dbReference type="ARBA" id="ARBA00006432"/>
    </source>
</evidence>
<dbReference type="Gene3D" id="3.40.50.12780">
    <property type="entry name" value="N-terminal domain of ligase-like"/>
    <property type="match status" value="1"/>
</dbReference>
<proteinExistence type="inferred from homology"/>
<feature type="domain" description="AMP-dependent synthetase/ligase" evidence="3">
    <location>
        <begin position="12"/>
        <end position="353"/>
    </location>
</feature>
<keyword evidence="6" id="KW-1185">Reference proteome</keyword>
<organism evidence="5 6">
    <name type="scientific">Halalkalibacter alkalisediminis</name>
    <dbReference type="NCBI Taxonomy" id="935616"/>
    <lineage>
        <taxon>Bacteria</taxon>
        <taxon>Bacillati</taxon>
        <taxon>Bacillota</taxon>
        <taxon>Bacilli</taxon>
        <taxon>Bacillales</taxon>
        <taxon>Bacillaceae</taxon>
        <taxon>Halalkalibacter</taxon>
    </lineage>
</organism>
<reference evidence="5 6" key="1">
    <citation type="submission" date="2024-09" db="EMBL/GenBank/DDBJ databases">
        <authorList>
            <person name="Sun Q."/>
            <person name="Mori K."/>
        </authorList>
    </citation>
    <scope>NUCLEOTIDE SEQUENCE [LARGE SCALE GENOMIC DNA]</scope>
    <source>
        <strain evidence="5 6">NCAIM B.02301</strain>
    </source>
</reference>
<dbReference type="EMBL" id="JBHLTR010000031">
    <property type="protein sequence ID" value="MFC0560631.1"/>
    <property type="molecule type" value="Genomic_DNA"/>
</dbReference>
<dbReference type="PANTHER" id="PTHR43201:SF5">
    <property type="entry name" value="MEDIUM-CHAIN ACYL-COA LIGASE ACSF2, MITOCHONDRIAL"/>
    <property type="match status" value="1"/>
</dbReference>
<comment type="caution">
    <text evidence="5">The sequence shown here is derived from an EMBL/GenBank/DDBJ whole genome shotgun (WGS) entry which is preliminary data.</text>
</comment>
<dbReference type="InterPro" id="IPR042099">
    <property type="entry name" value="ANL_N_sf"/>
</dbReference>
<evidence type="ECO:0000313" key="5">
    <source>
        <dbReference type="EMBL" id="MFC0560631.1"/>
    </source>
</evidence>
<dbReference type="Gene3D" id="3.30.300.30">
    <property type="match status" value="1"/>
</dbReference>
<gene>
    <name evidence="5" type="ORF">ACFFH4_16710</name>
</gene>
<sequence length="501" mass="56103">METLGALARKTLVRHSEKPAIKDSRGMITFNQLKRNACQLAHALLNEVLTKGDRVAILMSNRREHIELDIAIALTGLIKVPINYRLHPKEFDYVVDNSGASLLIGEANLLENVSLSIHKIDIDTEYELFLSGHSSDFPDVEVNEDDVYALMYTSGTTGKPKGGMLTHRNIISSALSLNMVCNITHGDVIGHVAPLTHGSNFLSQCALFFGLKQVIFNKFDPKEFMDDLEKEHISIIFLVPTLVNLMIHEENFDPNKLRHIKSINMAGSPIAVEKLNKALSLLGPKLAETYGLVEAPMTITMMPKEELASKPDSCGAIGPFVEVRIVDTNGNEVPYGEIGEVTCKGSLVMKGYWNNEKATNESMKDGWFHTGDLGKIDEKGYLRLVDRAKDMIITGGLNVYPREVEEVLNQHPEVKETCVFGVPDDKWGESIYAHVVLRDDTNNLNVDELIELCKRNLASYKKPRKIEIVKELPKNSYGKIVRRALRDQYQLKGGNRCQQYL</sequence>
<dbReference type="InterPro" id="IPR020845">
    <property type="entry name" value="AMP-binding_CS"/>
</dbReference>
<name>A0ABV6NIX9_9BACI</name>
<evidence type="ECO:0000259" key="3">
    <source>
        <dbReference type="Pfam" id="PF00501"/>
    </source>
</evidence>
<dbReference type="Pfam" id="PF13193">
    <property type="entry name" value="AMP-binding_C"/>
    <property type="match status" value="1"/>
</dbReference>
<dbReference type="InterPro" id="IPR025110">
    <property type="entry name" value="AMP-bd_C"/>
</dbReference>
<protein>
    <submittedName>
        <fullName evidence="5">Class I adenylate-forming enzyme family protein</fullName>
    </submittedName>
</protein>
<dbReference type="Pfam" id="PF00501">
    <property type="entry name" value="AMP-binding"/>
    <property type="match status" value="1"/>
</dbReference>
<dbReference type="InterPro" id="IPR000873">
    <property type="entry name" value="AMP-dep_synth/lig_dom"/>
</dbReference>
<dbReference type="InterPro" id="IPR045851">
    <property type="entry name" value="AMP-bd_C_sf"/>
</dbReference>
<feature type="domain" description="AMP-binding enzyme C-terminal" evidence="4">
    <location>
        <begin position="403"/>
        <end position="479"/>
    </location>
</feature>
<dbReference type="PROSITE" id="PS00455">
    <property type="entry name" value="AMP_BINDING"/>
    <property type="match status" value="1"/>
</dbReference>